<gene>
    <name evidence="2" type="ORF">EEDITHA_LOCUS12433</name>
</gene>
<keyword evidence="1" id="KW-0732">Signal</keyword>
<dbReference type="Gene3D" id="1.25.10.10">
    <property type="entry name" value="Leucine-rich Repeat Variant"/>
    <property type="match status" value="1"/>
</dbReference>
<dbReference type="SUPFAM" id="SSF48371">
    <property type="entry name" value="ARM repeat"/>
    <property type="match status" value="1"/>
</dbReference>
<evidence type="ECO:0000313" key="3">
    <source>
        <dbReference type="Proteomes" id="UP001153954"/>
    </source>
</evidence>
<proteinExistence type="predicted"/>
<protein>
    <submittedName>
        <fullName evidence="2">Uncharacterized protein</fullName>
    </submittedName>
</protein>
<comment type="caution">
    <text evidence="2">The sequence shown here is derived from an EMBL/GenBank/DDBJ whole genome shotgun (WGS) entry which is preliminary data.</text>
</comment>
<dbReference type="InterPro" id="IPR011989">
    <property type="entry name" value="ARM-like"/>
</dbReference>
<name>A0AAU9UHH1_EUPED</name>
<evidence type="ECO:0000256" key="1">
    <source>
        <dbReference type="SAM" id="SignalP"/>
    </source>
</evidence>
<feature type="chain" id="PRO_5043964668" evidence="1">
    <location>
        <begin position="16"/>
        <end position="350"/>
    </location>
</feature>
<organism evidence="2 3">
    <name type="scientific">Euphydryas editha</name>
    <name type="common">Edith's checkerspot</name>
    <dbReference type="NCBI Taxonomy" id="104508"/>
    <lineage>
        <taxon>Eukaryota</taxon>
        <taxon>Metazoa</taxon>
        <taxon>Ecdysozoa</taxon>
        <taxon>Arthropoda</taxon>
        <taxon>Hexapoda</taxon>
        <taxon>Insecta</taxon>
        <taxon>Pterygota</taxon>
        <taxon>Neoptera</taxon>
        <taxon>Endopterygota</taxon>
        <taxon>Lepidoptera</taxon>
        <taxon>Glossata</taxon>
        <taxon>Ditrysia</taxon>
        <taxon>Papilionoidea</taxon>
        <taxon>Nymphalidae</taxon>
        <taxon>Nymphalinae</taxon>
        <taxon>Euphydryas</taxon>
    </lineage>
</organism>
<sequence length="350" mass="40509">MLLILLINFVLTCTADDFIEERTEAMSSVIENNNESQEMKHVSEPKDIENVLEKIDQIAELVDKSRNKGILTTAEAEEKYDEIVDVLEDLVHILKTPENAETFLKIKGVDKIIPLIVGTGYERLKKQVLIVIKTLFNVAPSTTTLLIPVTVVDKLLDIFEHDANLALKTHALDIMHNWLPNNPRVQARVMKVKGLEPFYDQVSKLEESVIYTLLDLFNRILEEHVRARNDTSLENYSLYKKLYQQIGLIERMSTPQVCTGLLNIFELILPFKEKDEQFSKVIVELMKNIKPFCLKIYINKSRPYKIFSAFKSYFADKMDVFVKLGYDSTEVTMLLEEFSKKFNDNSRDEF</sequence>
<keyword evidence="3" id="KW-1185">Reference proteome</keyword>
<dbReference type="InterPro" id="IPR016024">
    <property type="entry name" value="ARM-type_fold"/>
</dbReference>
<reference evidence="2" key="1">
    <citation type="submission" date="2022-03" db="EMBL/GenBank/DDBJ databases">
        <authorList>
            <person name="Tunstrom K."/>
        </authorList>
    </citation>
    <scope>NUCLEOTIDE SEQUENCE</scope>
</reference>
<dbReference type="EMBL" id="CAKOGL010000017">
    <property type="protein sequence ID" value="CAH2097179.1"/>
    <property type="molecule type" value="Genomic_DNA"/>
</dbReference>
<dbReference type="AlphaFoldDB" id="A0AAU9UHH1"/>
<feature type="signal peptide" evidence="1">
    <location>
        <begin position="1"/>
        <end position="15"/>
    </location>
</feature>
<accession>A0AAU9UHH1</accession>
<evidence type="ECO:0000313" key="2">
    <source>
        <dbReference type="EMBL" id="CAH2097179.1"/>
    </source>
</evidence>
<dbReference type="Proteomes" id="UP001153954">
    <property type="component" value="Unassembled WGS sequence"/>
</dbReference>